<name>A0A1P8BER7_ARATH</name>
<dbReference type="InParanoid" id="A0A1P8BER7"/>
<evidence type="ECO:0000313" key="1">
    <source>
        <dbReference type="Araport" id="AT5G35510"/>
    </source>
</evidence>
<dbReference type="STRING" id="3702.A0A1P8BER7"/>
<sequence length="115" mass="13783">MLITERRRLISLLCRLVSKNGDSVNELYHCFSLPDREHNRYIFIYFTMTCTTEIDILKWTVRYCSSLAAHLLTPTRLFKYEIQQQSDLRNATENKTEKYISDDVGHCRHTYMQIR</sequence>
<proteinExistence type="predicted"/>
<evidence type="ECO:0000313" key="2">
    <source>
        <dbReference type="EMBL" id="ANM70093.1"/>
    </source>
</evidence>
<evidence type="ECO:0000313" key="3">
    <source>
        <dbReference type="Proteomes" id="UP000006548"/>
    </source>
</evidence>
<gene>
    <name evidence="2" type="primary">MOK9.11</name>
    <name evidence="2" type="synonym">MOK9_11</name>
    <name evidence="1 2" type="ordered locus">At5g35510</name>
</gene>
<dbReference type="KEGG" id="ath:AT5G35510"/>
<reference evidence="2 3" key="1">
    <citation type="journal article" date="2000" name="Nature">
        <title>Sequence and analysis of chromosome 5 of the plant Arabidopsis thaliana.</title>
        <authorList>
            <consortium name="Kazusa DNA Research Institute"/>
            <consortium name="Cold Spring Harbor and Washington University in St Louis Sequencing Consortium"/>
            <consortium name="European Union Arabidopsis Genome Sequencing Consortium"/>
            <person name="Tabata S."/>
            <person name="Kaneko T."/>
            <person name="Nakamura Y."/>
            <person name="Kotani H."/>
            <person name="Kato T."/>
            <person name="Asamizu E."/>
            <person name="Miyajima N."/>
            <person name="Sasamoto S."/>
            <person name="Kimura T."/>
            <person name="Hosouchi T."/>
            <person name="Kawashima K."/>
            <person name="Kohara M."/>
            <person name="Matsumoto M."/>
            <person name="Matsuno A."/>
            <person name="Muraki A."/>
            <person name="Nakayama S."/>
            <person name="Nakazaki N."/>
            <person name="Naruo K."/>
            <person name="Okumura S."/>
            <person name="Shinpo S."/>
            <person name="Takeuchi C."/>
            <person name="Wada T."/>
            <person name="Watanabe A."/>
            <person name="Yamada M."/>
            <person name="Yasuda M."/>
            <person name="Sato S."/>
            <person name="de la Bastide M."/>
            <person name="Huang E."/>
            <person name="Spiegel L."/>
            <person name="Gnoj L."/>
            <person name="O'Shaughnessy A."/>
            <person name="Preston R."/>
            <person name="Habermann K."/>
            <person name="Murray J."/>
            <person name="Johnson D."/>
            <person name="Rohlfing T."/>
            <person name="Nelson J."/>
            <person name="Stoneking T."/>
            <person name="Pepin K."/>
            <person name="Spieth J."/>
            <person name="Sekhon M."/>
            <person name="Armstrong J."/>
            <person name="Becker M."/>
            <person name="Belter E."/>
            <person name="Cordum H."/>
            <person name="Cordes M."/>
            <person name="Courtney L."/>
            <person name="Courtney W."/>
            <person name="Dante M."/>
            <person name="Du H."/>
            <person name="Edwards J."/>
            <person name="Fryman J."/>
            <person name="Haakensen B."/>
            <person name="Lamar E."/>
            <person name="Latreille P."/>
            <person name="Leonard S."/>
            <person name="Meyer R."/>
            <person name="Mulvaney E."/>
            <person name="Ozersky P."/>
            <person name="Riley A."/>
            <person name="Strowmatt C."/>
            <person name="Wagner-McPherson C."/>
            <person name="Wollam A."/>
            <person name="Yoakum M."/>
            <person name="Bell M."/>
            <person name="Dedhia N."/>
            <person name="Parnell L."/>
            <person name="Shah R."/>
            <person name="Rodriguez M."/>
            <person name="See L.H."/>
            <person name="Vil D."/>
            <person name="Baker J."/>
            <person name="Kirchoff K."/>
            <person name="Toth K."/>
            <person name="King L."/>
            <person name="Bahret A."/>
            <person name="Miller B."/>
            <person name="Marra M."/>
            <person name="Martienssen R."/>
            <person name="McCombie W.R."/>
            <person name="Wilson R.K."/>
            <person name="Murphy G."/>
            <person name="Bancroft I."/>
            <person name="Volckaert G."/>
            <person name="Wambutt R."/>
            <person name="Dusterhoft A."/>
            <person name="Stiekema W."/>
            <person name="Pohl T."/>
            <person name="Entian K.D."/>
            <person name="Terryn N."/>
            <person name="Hartley N."/>
            <person name="Bent E."/>
            <person name="Johnson S."/>
            <person name="Langham S.A."/>
            <person name="McCullagh B."/>
            <person name="Robben J."/>
            <person name="Grymonprez B."/>
            <person name="Zimmermann W."/>
            <person name="Ramsperger U."/>
            <person name="Wedler H."/>
            <person name="Balke K."/>
            <person name="Wedler E."/>
            <person name="Peters S."/>
            <person name="van Staveren M."/>
            <person name="Dirkse W."/>
            <person name="Mooijman P."/>
            <person name="Lankhorst R.K."/>
            <person name="Weitzenegger T."/>
            <person name="Bothe G."/>
            <person name="Rose M."/>
            <person name="Hauf J."/>
            <person name="Berneiser S."/>
            <person name="Hempel S."/>
            <person name="Feldpausch M."/>
            <person name="Lamberth S."/>
            <person name="Villarroel R."/>
            <person name="Gielen J."/>
            <person name="Ardiles W."/>
            <person name="Bents O."/>
            <person name="Lemcke K."/>
            <person name="Kolesov G."/>
            <person name="Mayer K."/>
            <person name="Rudd S."/>
            <person name="Schoof H."/>
            <person name="Schueller C."/>
            <person name="Zaccaria P."/>
            <person name="Mewes H.W."/>
            <person name="Bevan M."/>
            <person name="Fransz P."/>
        </authorList>
    </citation>
    <scope>NUCLEOTIDE SEQUENCE [LARGE SCALE GENOMIC DNA]</scope>
    <source>
        <strain evidence="3">cv. Columbia</strain>
    </source>
</reference>
<dbReference type="Proteomes" id="UP000006548">
    <property type="component" value="Chromosome 5"/>
</dbReference>
<dbReference type="EMBL" id="CP002688">
    <property type="protein sequence ID" value="ANM70093.1"/>
    <property type="molecule type" value="Genomic_DNA"/>
</dbReference>
<dbReference type="RefSeq" id="NP_001331728.1">
    <property type="nucleotide sequence ID" value="NM_001344108.1"/>
</dbReference>
<accession>A0A1P8BER7</accession>
<reference evidence="3" key="2">
    <citation type="journal article" date="2017" name="Plant J.">
        <title>Araport11: a complete reannotation of the Arabidopsis thaliana reference genome.</title>
        <authorList>
            <person name="Cheng C.Y."/>
            <person name="Krishnakumar V."/>
            <person name="Chan A.P."/>
            <person name="Thibaud-Nissen F."/>
            <person name="Schobel S."/>
            <person name="Town C.D."/>
        </authorList>
    </citation>
    <scope>GENOME REANNOTATION</scope>
    <source>
        <strain evidence="3">cv. Columbia</strain>
    </source>
</reference>
<dbReference type="Araport" id="AT5G35510"/>
<dbReference type="TAIR" id="AT5G35510"/>
<keyword evidence="3" id="KW-1185">Reference proteome</keyword>
<protein>
    <submittedName>
        <fullName evidence="2">TIR-NBS-LRR class disease resistance protein</fullName>
    </submittedName>
</protein>
<organism evidence="2 3">
    <name type="scientific">Arabidopsis thaliana</name>
    <name type="common">Mouse-ear cress</name>
    <dbReference type="NCBI Taxonomy" id="3702"/>
    <lineage>
        <taxon>Eukaryota</taxon>
        <taxon>Viridiplantae</taxon>
        <taxon>Streptophyta</taxon>
        <taxon>Embryophyta</taxon>
        <taxon>Tracheophyta</taxon>
        <taxon>Spermatophyta</taxon>
        <taxon>Magnoliopsida</taxon>
        <taxon>eudicotyledons</taxon>
        <taxon>Gunneridae</taxon>
        <taxon>Pentapetalae</taxon>
        <taxon>rosids</taxon>
        <taxon>malvids</taxon>
        <taxon>Brassicales</taxon>
        <taxon>Brassicaceae</taxon>
        <taxon>Camelineae</taxon>
        <taxon>Arabidopsis</taxon>
    </lineage>
</organism>
<dbReference type="AlphaFoldDB" id="A0A1P8BER7"/>
<dbReference type="PaxDb" id="3702-AT5G35510.1"/>
<dbReference type="ExpressionAtlas" id="A0A1P8BER7">
    <property type="expression patterns" value="baseline and differential"/>
</dbReference>
<dbReference type="GeneID" id="28721215"/>